<feature type="non-terminal residue" evidence="1">
    <location>
        <position position="55"/>
    </location>
</feature>
<evidence type="ECO:0000313" key="2">
    <source>
        <dbReference type="Proteomes" id="UP000823775"/>
    </source>
</evidence>
<evidence type="ECO:0000313" key="1">
    <source>
        <dbReference type="EMBL" id="MCD9637842.1"/>
    </source>
</evidence>
<proteinExistence type="predicted"/>
<gene>
    <name evidence="1" type="ORF">HAX54_021373</name>
</gene>
<comment type="caution">
    <text evidence="1">The sequence shown here is derived from an EMBL/GenBank/DDBJ whole genome shotgun (WGS) entry which is preliminary data.</text>
</comment>
<accession>A0ABS8UU56</accession>
<dbReference type="Proteomes" id="UP000823775">
    <property type="component" value="Unassembled WGS sequence"/>
</dbReference>
<protein>
    <submittedName>
        <fullName evidence="1">Uncharacterized protein</fullName>
    </submittedName>
</protein>
<keyword evidence="2" id="KW-1185">Reference proteome</keyword>
<reference evidence="1 2" key="1">
    <citation type="journal article" date="2021" name="BMC Genomics">
        <title>Datura genome reveals duplications of psychoactive alkaloid biosynthetic genes and high mutation rate following tissue culture.</title>
        <authorList>
            <person name="Rajewski A."/>
            <person name="Carter-House D."/>
            <person name="Stajich J."/>
            <person name="Litt A."/>
        </authorList>
    </citation>
    <scope>NUCLEOTIDE SEQUENCE [LARGE SCALE GENOMIC DNA]</scope>
    <source>
        <strain evidence="1">AR-01</strain>
    </source>
</reference>
<name>A0ABS8UU56_DATST</name>
<sequence>MREIFARGGNQLILHFCSHSKESRLTKCGNKKSFLYRILHSEKKCRSRVSTKTIL</sequence>
<dbReference type="EMBL" id="JACEIK010002570">
    <property type="protein sequence ID" value="MCD9637842.1"/>
    <property type="molecule type" value="Genomic_DNA"/>
</dbReference>
<organism evidence="1 2">
    <name type="scientific">Datura stramonium</name>
    <name type="common">Jimsonweed</name>
    <name type="synonym">Common thornapple</name>
    <dbReference type="NCBI Taxonomy" id="4076"/>
    <lineage>
        <taxon>Eukaryota</taxon>
        <taxon>Viridiplantae</taxon>
        <taxon>Streptophyta</taxon>
        <taxon>Embryophyta</taxon>
        <taxon>Tracheophyta</taxon>
        <taxon>Spermatophyta</taxon>
        <taxon>Magnoliopsida</taxon>
        <taxon>eudicotyledons</taxon>
        <taxon>Gunneridae</taxon>
        <taxon>Pentapetalae</taxon>
        <taxon>asterids</taxon>
        <taxon>lamiids</taxon>
        <taxon>Solanales</taxon>
        <taxon>Solanaceae</taxon>
        <taxon>Solanoideae</taxon>
        <taxon>Datureae</taxon>
        <taxon>Datura</taxon>
    </lineage>
</organism>